<dbReference type="InterPro" id="IPR000873">
    <property type="entry name" value="AMP-dep_synth/lig_dom"/>
</dbReference>
<feature type="non-terminal residue" evidence="2">
    <location>
        <position position="397"/>
    </location>
</feature>
<dbReference type="InterPro" id="IPR020845">
    <property type="entry name" value="AMP-binding_CS"/>
</dbReference>
<organism evidence="2 3">
    <name type="scientific">candidate division CSSED10-310 bacterium</name>
    <dbReference type="NCBI Taxonomy" id="2855610"/>
    <lineage>
        <taxon>Bacteria</taxon>
        <taxon>Bacteria division CSSED10-310</taxon>
    </lineage>
</organism>
<dbReference type="PANTHER" id="PTHR45527">
    <property type="entry name" value="NONRIBOSOMAL PEPTIDE SYNTHETASE"/>
    <property type="match status" value="1"/>
</dbReference>
<feature type="domain" description="AMP-dependent synthetase/ligase" evidence="1">
    <location>
        <begin position="15"/>
        <end position="366"/>
    </location>
</feature>
<dbReference type="PROSITE" id="PS00455">
    <property type="entry name" value="AMP_BINDING"/>
    <property type="match status" value="1"/>
</dbReference>
<dbReference type="Pfam" id="PF00501">
    <property type="entry name" value="AMP-binding"/>
    <property type="match status" value="1"/>
</dbReference>
<dbReference type="Gene3D" id="3.40.50.12780">
    <property type="entry name" value="N-terminal domain of ligase-like"/>
    <property type="match status" value="1"/>
</dbReference>
<proteinExistence type="predicted"/>
<sequence>MNDNCALEQSISECFEKQVDVHRSRVALAHESDTYTYAILNRLANRVAHTILMSHRHSEKPIVFFLEHGAMQIVAIIGILKAGKIYVPLDPSYPESMLKKMRADSGASLIISNNRNIATARKLFPKELFFLNIDRLDATLSDENPDLAISPDTPANIYYTSGSTGEPKGVVQNHRNILRFIREINETWNIGADDRIAHVISCGFSASVLPCFGPLLNGASAHLYDCNKNGLTALADWINRERITIFFTVPSLFRQLACHLSGENNFSDLRLIVFTGETLYKKDIDLYKRFFAPECKVRNRLGGSEMHYVASFLLDKSSEIKDDIIPAGYPIEGKKILILDDERREVDNHQVGEIAIKSRYLSPGYWRQPELTRQVFLPDPAGGEERIYLTGDLGRIR</sequence>
<evidence type="ECO:0000313" key="3">
    <source>
        <dbReference type="Proteomes" id="UP001594351"/>
    </source>
</evidence>
<comment type="caution">
    <text evidence="2">The sequence shown here is derived from an EMBL/GenBank/DDBJ whole genome shotgun (WGS) entry which is preliminary data.</text>
</comment>
<dbReference type="SUPFAM" id="SSF56801">
    <property type="entry name" value="Acetyl-CoA synthetase-like"/>
    <property type="match status" value="1"/>
</dbReference>
<accession>A0ABV6Z081</accession>
<protein>
    <submittedName>
        <fullName evidence="2">AMP-binding protein</fullName>
    </submittedName>
</protein>
<dbReference type="PANTHER" id="PTHR45527:SF1">
    <property type="entry name" value="FATTY ACID SYNTHASE"/>
    <property type="match status" value="1"/>
</dbReference>
<keyword evidence="3" id="KW-1185">Reference proteome</keyword>
<gene>
    <name evidence="2" type="ORF">ACFL27_16250</name>
</gene>
<dbReference type="EMBL" id="JBHPBY010000220">
    <property type="protein sequence ID" value="MFC1851743.1"/>
    <property type="molecule type" value="Genomic_DNA"/>
</dbReference>
<dbReference type="InterPro" id="IPR042099">
    <property type="entry name" value="ANL_N_sf"/>
</dbReference>
<name>A0ABV6Z081_UNCC1</name>
<reference evidence="2 3" key="1">
    <citation type="submission" date="2024-09" db="EMBL/GenBank/DDBJ databases">
        <title>Laminarin stimulates single cell rates of sulfate reduction while oxygen inhibits transcriptomic activity in coastal marine sediment.</title>
        <authorList>
            <person name="Lindsay M."/>
            <person name="Orcutt B."/>
            <person name="Emerson D."/>
            <person name="Stepanauskas R."/>
            <person name="D'Angelo T."/>
        </authorList>
    </citation>
    <scope>NUCLEOTIDE SEQUENCE [LARGE SCALE GENOMIC DNA]</scope>
    <source>
        <strain evidence="2">SAG AM-311-K15</strain>
    </source>
</reference>
<evidence type="ECO:0000313" key="2">
    <source>
        <dbReference type="EMBL" id="MFC1851743.1"/>
    </source>
</evidence>
<dbReference type="Proteomes" id="UP001594351">
    <property type="component" value="Unassembled WGS sequence"/>
</dbReference>
<evidence type="ECO:0000259" key="1">
    <source>
        <dbReference type="Pfam" id="PF00501"/>
    </source>
</evidence>